<dbReference type="CDD" id="cd12148">
    <property type="entry name" value="fungal_TF_MHR"/>
    <property type="match status" value="1"/>
</dbReference>
<dbReference type="PANTHER" id="PTHR37534:SF4">
    <property type="entry name" value="ZN(II)2CYS6 TRANSCRIPTION FACTOR (EUROFUNG)"/>
    <property type="match status" value="1"/>
</dbReference>
<evidence type="ECO:0000256" key="1">
    <source>
        <dbReference type="ARBA" id="ARBA00004123"/>
    </source>
</evidence>
<evidence type="ECO:0000256" key="2">
    <source>
        <dbReference type="ARBA" id="ARBA00023242"/>
    </source>
</evidence>
<dbReference type="PROSITE" id="PS50048">
    <property type="entry name" value="ZN2_CY6_FUNGAL_2"/>
    <property type="match status" value="1"/>
</dbReference>
<dbReference type="InterPro" id="IPR021858">
    <property type="entry name" value="Fun_TF"/>
</dbReference>
<dbReference type="GO" id="GO:0045944">
    <property type="term" value="P:positive regulation of transcription by RNA polymerase II"/>
    <property type="evidence" value="ECO:0007669"/>
    <property type="project" value="TreeGrafter"/>
</dbReference>
<dbReference type="GO" id="GO:0005634">
    <property type="term" value="C:nucleus"/>
    <property type="evidence" value="ECO:0007669"/>
    <property type="project" value="UniProtKB-SubCell"/>
</dbReference>
<comment type="caution">
    <text evidence="5">The sequence shown here is derived from an EMBL/GenBank/DDBJ whole genome shotgun (WGS) entry which is preliminary data.</text>
</comment>
<dbReference type="AlphaFoldDB" id="A0A4V1WLE6"/>
<dbReference type="Pfam" id="PF11951">
    <property type="entry name" value="Fungal_trans_2"/>
    <property type="match status" value="1"/>
</dbReference>
<protein>
    <recommendedName>
        <fullName evidence="4">Zn(2)-C6 fungal-type domain-containing protein</fullName>
    </recommendedName>
</protein>
<evidence type="ECO:0000313" key="6">
    <source>
        <dbReference type="Proteomes" id="UP000292402"/>
    </source>
</evidence>
<reference evidence="6" key="1">
    <citation type="journal article" date="2019" name="bioRxiv">
        <title>Genomics, evolutionary history and diagnostics of the Alternaria alternata species group including apple and Asian pear pathotypes.</title>
        <authorList>
            <person name="Armitage A.D."/>
            <person name="Cockerton H.M."/>
            <person name="Sreenivasaprasad S."/>
            <person name="Woodhall J.W."/>
            <person name="Lane C.R."/>
            <person name="Harrison R.J."/>
            <person name="Clarkson J.P."/>
        </authorList>
    </citation>
    <scope>NUCLEOTIDE SEQUENCE [LARGE SCALE GENOMIC DNA]</scope>
    <source>
        <strain evidence="6">FERA 1082</strain>
    </source>
</reference>
<sequence>MRDGRYFKLQTRTAFLYRRSVTWFGLEKWSYLGAFDMLCLAFRSEPACINCKAKRRKCDEAKPTCGRCSSRSEKCEWASRLTFRAENALGVEPSSLHRPPGRPPARFRIKDVTAEVIRDYQHYDPGDDLDVSDQSDGQQATAPNDVSPSTVHDQDTPYQEHFNWQHNPTFPAAEPNLTSLRSTDYVPLPAPGDLESIWHSPVATTYLDDSVFLPGSAYLDAHSTFRNHLIQEVRSNVPTRQATPDPTRIEHVWGVNADYNPDTESHITEIPTRINAVEEQTPTNPSAPQLSPEEEFALWKNWFDEVAPWIDKFDPERHFRHTLPVIARSHDHLRYSILALSARQIERKNNSKHTERSLSLYQTAIQLVLPQLHTRSTPVIASCVVLCVLEMLSSSAKAWHQHLDGCAHLLEAVGINGFSGGVDQALFWCFARMDVCGGLIASSKTLIPVEHWADGMDLDGDVERFRVDGGYNVHACEAVYLIAQILDLLSFHSNLAGRVGATPPTCADTDEAYTARWTRLWSHVSAWYAARPAEMLPISCFSTSESPFPKILYSNPAAMSGNQLHHTACILLLRHKPSGVIVTPKPNSIFWHARQICGISISNDDHAAWTNAIQPLWIAGQWMSHESEQKAILQLLEKIEKQSGWSTKWRAEDLKEFWG</sequence>
<comment type="subcellular location">
    <subcellularLocation>
        <location evidence="1">Nucleus</location>
    </subcellularLocation>
</comment>
<evidence type="ECO:0000259" key="4">
    <source>
        <dbReference type="PROSITE" id="PS50048"/>
    </source>
</evidence>
<dbReference type="Gene3D" id="4.10.240.10">
    <property type="entry name" value="Zn(2)-C6 fungal-type DNA-binding domain"/>
    <property type="match status" value="1"/>
</dbReference>
<dbReference type="PANTHER" id="PTHR37534">
    <property type="entry name" value="TRANSCRIPTIONAL ACTIVATOR PROTEIN UGA3"/>
    <property type="match status" value="1"/>
</dbReference>
<dbReference type="InterPro" id="IPR001138">
    <property type="entry name" value="Zn2Cys6_DnaBD"/>
</dbReference>
<evidence type="ECO:0000313" key="5">
    <source>
        <dbReference type="EMBL" id="RYN40435.1"/>
    </source>
</evidence>
<dbReference type="InterPro" id="IPR036864">
    <property type="entry name" value="Zn2-C6_fun-type_DNA-bd_sf"/>
</dbReference>
<feature type="compositionally biased region" description="Polar residues" evidence="3">
    <location>
        <begin position="134"/>
        <end position="151"/>
    </location>
</feature>
<dbReference type="SMART" id="SM00066">
    <property type="entry name" value="GAL4"/>
    <property type="match status" value="1"/>
</dbReference>
<name>A0A4V1WLE6_9PLEO</name>
<dbReference type="CDD" id="cd00067">
    <property type="entry name" value="GAL4"/>
    <property type="match status" value="1"/>
</dbReference>
<dbReference type="GO" id="GO:0000981">
    <property type="term" value="F:DNA-binding transcription factor activity, RNA polymerase II-specific"/>
    <property type="evidence" value="ECO:0007669"/>
    <property type="project" value="InterPro"/>
</dbReference>
<dbReference type="PROSITE" id="PS00463">
    <property type="entry name" value="ZN2_CY6_FUNGAL_1"/>
    <property type="match status" value="1"/>
</dbReference>
<dbReference type="GO" id="GO:0008270">
    <property type="term" value="F:zinc ion binding"/>
    <property type="evidence" value="ECO:0007669"/>
    <property type="project" value="InterPro"/>
</dbReference>
<dbReference type="SUPFAM" id="SSF57701">
    <property type="entry name" value="Zn2/Cys6 DNA-binding domain"/>
    <property type="match status" value="1"/>
</dbReference>
<feature type="region of interest" description="Disordered" evidence="3">
    <location>
        <begin position="123"/>
        <end position="176"/>
    </location>
</feature>
<keyword evidence="2" id="KW-0539">Nucleus</keyword>
<dbReference type="Pfam" id="PF00172">
    <property type="entry name" value="Zn_clus"/>
    <property type="match status" value="1"/>
</dbReference>
<dbReference type="Proteomes" id="UP000292402">
    <property type="component" value="Unassembled WGS sequence"/>
</dbReference>
<dbReference type="GO" id="GO:0000976">
    <property type="term" value="F:transcription cis-regulatory region binding"/>
    <property type="evidence" value="ECO:0007669"/>
    <property type="project" value="TreeGrafter"/>
</dbReference>
<dbReference type="EMBL" id="PDXA01000054">
    <property type="protein sequence ID" value="RYN40435.1"/>
    <property type="molecule type" value="Genomic_DNA"/>
</dbReference>
<feature type="domain" description="Zn(2)-C6 fungal-type" evidence="4">
    <location>
        <begin position="47"/>
        <end position="77"/>
    </location>
</feature>
<evidence type="ECO:0000256" key="3">
    <source>
        <dbReference type="SAM" id="MobiDB-lite"/>
    </source>
</evidence>
<accession>A0A4V1WLE6</accession>
<gene>
    <name evidence="5" type="ORF">AA0114_g11050</name>
</gene>
<organism evidence="5 6">
    <name type="scientific">Alternaria tenuissima</name>
    <dbReference type="NCBI Taxonomy" id="119927"/>
    <lineage>
        <taxon>Eukaryota</taxon>
        <taxon>Fungi</taxon>
        <taxon>Dikarya</taxon>
        <taxon>Ascomycota</taxon>
        <taxon>Pezizomycotina</taxon>
        <taxon>Dothideomycetes</taxon>
        <taxon>Pleosporomycetidae</taxon>
        <taxon>Pleosporales</taxon>
        <taxon>Pleosporineae</taxon>
        <taxon>Pleosporaceae</taxon>
        <taxon>Alternaria</taxon>
        <taxon>Alternaria sect. Alternaria</taxon>
        <taxon>Alternaria alternata complex</taxon>
    </lineage>
</organism>
<proteinExistence type="predicted"/>